<accession>A0ACC1L3K2</accession>
<organism evidence="1 2">
    <name type="scientific">Coemansia helicoidea</name>
    <dbReference type="NCBI Taxonomy" id="1286919"/>
    <lineage>
        <taxon>Eukaryota</taxon>
        <taxon>Fungi</taxon>
        <taxon>Fungi incertae sedis</taxon>
        <taxon>Zoopagomycota</taxon>
        <taxon>Kickxellomycotina</taxon>
        <taxon>Kickxellomycetes</taxon>
        <taxon>Kickxellales</taxon>
        <taxon>Kickxellaceae</taxon>
        <taxon>Coemansia</taxon>
    </lineage>
</organism>
<evidence type="ECO:0000313" key="2">
    <source>
        <dbReference type="Proteomes" id="UP001140087"/>
    </source>
</evidence>
<dbReference type="Proteomes" id="UP001140087">
    <property type="component" value="Unassembled WGS sequence"/>
</dbReference>
<dbReference type="EMBL" id="JANBUN010000989">
    <property type="protein sequence ID" value="KAJ2800237.1"/>
    <property type="molecule type" value="Genomic_DNA"/>
</dbReference>
<keyword evidence="2" id="KW-1185">Reference proteome</keyword>
<evidence type="ECO:0000313" key="1">
    <source>
        <dbReference type="EMBL" id="KAJ2800237.1"/>
    </source>
</evidence>
<comment type="caution">
    <text evidence="1">The sequence shown here is derived from an EMBL/GenBank/DDBJ whole genome shotgun (WGS) entry which is preliminary data.</text>
</comment>
<proteinExistence type="predicted"/>
<sequence>PAAAAARAGGCCKGRGSAADTCCRGPAAAAENHADVEKAQTIAQFQKYDPTQELIFPPFLKRYARGATSGDEPRLQALDLRSSSGDSWCRRAFRPVALAELLAVLAAHPDAKMVAGNSEVGVEIRLKRAKFPVQVFVNDVPELRAVRETADGVSIGGNLPLARLDAALARLVAAHGAQRTQSLAAMRENLRYFAGNQIRNVATLAGNIATASPISDLNPVLLAAGATVTLASQAGGRRDVAMRDFFLGYRRTALRAGEVLVSVHVPFSPAGEVVRAFKQAKRTDDDIAIVTCGLRVRVDRATGRVREAAFAFGGMAPTTVLARGAAAAAVAGARWGDRAALDAVLDACQAELRLDYGVPGGMAEYRTALAAGFLFKFWVLSCHALGVGRDPAVAQWAAEVGASEERLLSRGRQEYASVADRAIVGRGVAHLSALKQTTGEARYTDDMPAVQGELHVGLVLSDRAHARLVAVDAAPALAMPGVRHVLTARDVPGANVWNIFRDEEILPTDEVHHVGQPVALVVADSVRVAREAARAVHVTYADLPAVLTVRDAVRQRSWFPEVRRLQTGDVDAALAAAEVVLEGESFCGAQEHFYLEPMVAVAVPRGEDGELDVYASTQNPTEAQMVCAAALGLPASRVVCHVKRLGGGFGGKESRPTLIAAFTALAAHHSGRPARLLLDRDEDMQLMGQRHPFYGAWTVGVSRAGRLQALRLRLFSNGGWSHDLSMGVLERALAHADNCYRVPHVDFEGRVCRTHTQSNTAFRGFGGCQGMLMLESMLCEVADRLALPVEHLRELNMYREGDATPFKQRLTEWNVPAMWAQLKQKAEYAPRRAEVDAFNARSRYRKRGLCLLPTKFAISFGAKHLNQGMALVHIYADGSVLVAHGGTEMGQGLHTKMAMVAAETLEVPLDAVFISETATNTAANTSPTAASASSDLNGYAIHNACKELHARLRPYRERMPGAPFAQVARAAYFDRCSLSAAGHYATPDVDFDWEKQRLHFFYFTQGVALAEVELDTLTGAHATRRVDIIMDVGRSLNKAIDIGQIEGAFVQGQGWTTTEEFLYHPRNGRLFTQGPGSYKIPSAMDIPRDFRVELLEGAPTALKTIFSSKGVGEPPLFLGAAVFFALRDAVLAARKHSPGPAAPLHLESPATAEALRLACDDELVARARIPSELKAGVQPFTVRI</sequence>
<feature type="non-terminal residue" evidence="1">
    <location>
        <position position="1"/>
    </location>
</feature>
<protein>
    <submittedName>
        <fullName evidence="1">Uncharacterized protein</fullName>
    </submittedName>
</protein>
<name>A0ACC1L3K2_9FUNG</name>
<gene>
    <name evidence="1" type="ORF">H4R21_003257</name>
</gene>
<reference evidence="1" key="1">
    <citation type="submission" date="2022-07" db="EMBL/GenBank/DDBJ databases">
        <title>Phylogenomic reconstructions and comparative analyses of Kickxellomycotina fungi.</title>
        <authorList>
            <person name="Reynolds N.K."/>
            <person name="Stajich J.E."/>
            <person name="Barry K."/>
            <person name="Grigoriev I.V."/>
            <person name="Crous P."/>
            <person name="Smith M.E."/>
        </authorList>
    </citation>
    <scope>NUCLEOTIDE SEQUENCE</scope>
    <source>
        <strain evidence="1">BCRC 34780</strain>
    </source>
</reference>